<protein>
    <submittedName>
        <fullName evidence="3">DUF3558 domain-containing protein</fullName>
    </submittedName>
</protein>
<dbReference type="RefSeq" id="WP_146349883.1">
    <property type="nucleotide sequence ID" value="NZ_VOBR01000003.1"/>
</dbReference>
<evidence type="ECO:0000256" key="2">
    <source>
        <dbReference type="SAM" id="SignalP"/>
    </source>
</evidence>
<dbReference type="EMBL" id="VOBR01000003">
    <property type="protein sequence ID" value="TWP53472.1"/>
    <property type="molecule type" value="Genomic_DNA"/>
</dbReference>
<dbReference type="PROSITE" id="PS51257">
    <property type="entry name" value="PROKAR_LIPOPROTEIN"/>
    <property type="match status" value="1"/>
</dbReference>
<evidence type="ECO:0000256" key="1">
    <source>
        <dbReference type="SAM" id="MobiDB-lite"/>
    </source>
</evidence>
<dbReference type="InterPro" id="IPR024520">
    <property type="entry name" value="DUF3558"/>
</dbReference>
<feature type="chain" id="PRO_5021732771" evidence="2">
    <location>
        <begin position="20"/>
        <end position="191"/>
    </location>
</feature>
<organism evidence="3 4">
    <name type="scientific">Lentzea tibetensis</name>
    <dbReference type="NCBI Taxonomy" id="2591470"/>
    <lineage>
        <taxon>Bacteria</taxon>
        <taxon>Bacillati</taxon>
        <taxon>Actinomycetota</taxon>
        <taxon>Actinomycetes</taxon>
        <taxon>Pseudonocardiales</taxon>
        <taxon>Pseudonocardiaceae</taxon>
        <taxon>Lentzea</taxon>
    </lineage>
</organism>
<dbReference type="AlphaFoldDB" id="A0A563F113"/>
<evidence type="ECO:0000313" key="4">
    <source>
        <dbReference type="Proteomes" id="UP000316639"/>
    </source>
</evidence>
<keyword evidence="4" id="KW-1185">Reference proteome</keyword>
<reference evidence="3 4" key="1">
    <citation type="submission" date="2019-07" db="EMBL/GenBank/DDBJ databases">
        <title>Lentzea xizangensis sp. nov., isolated from Qinghai-Tibetan Plateau Soils.</title>
        <authorList>
            <person name="Huang J."/>
        </authorList>
    </citation>
    <scope>NUCLEOTIDE SEQUENCE [LARGE SCALE GENOMIC DNA]</scope>
    <source>
        <strain evidence="3 4">FXJ1.1311</strain>
    </source>
</reference>
<dbReference type="Pfam" id="PF12079">
    <property type="entry name" value="DUF3558"/>
    <property type="match status" value="1"/>
</dbReference>
<name>A0A563F113_9PSEU</name>
<gene>
    <name evidence="3" type="ORF">FKR81_05835</name>
</gene>
<accession>A0A563F113</accession>
<evidence type="ECO:0000313" key="3">
    <source>
        <dbReference type="EMBL" id="TWP53472.1"/>
    </source>
</evidence>
<comment type="caution">
    <text evidence="3">The sequence shown here is derived from an EMBL/GenBank/DDBJ whole genome shotgun (WGS) entry which is preliminary data.</text>
</comment>
<keyword evidence="2" id="KW-0732">Signal</keyword>
<dbReference type="Proteomes" id="UP000316639">
    <property type="component" value="Unassembled WGS sequence"/>
</dbReference>
<sequence length="191" mass="20408">MRLVLSAVLLLLVSGCSYAVQGQPVTPGVLDVEPPFSSERPTPPSGSEDPSAPIDGEAGRVCSVLTWKDLPYPNTDPAGPATQINYDSTFDESCKWQTKTGTTEVGVSLRFREAKSITLEKTSGTFDVKGRTVTYFDRTDDPDVQPSCVLVMDYAGGGLGIIVIDGSDKFGSICDQGKHVAEVMMNKEPAN</sequence>
<proteinExistence type="predicted"/>
<dbReference type="OrthoDB" id="3685002at2"/>
<feature type="region of interest" description="Disordered" evidence="1">
    <location>
        <begin position="28"/>
        <end position="55"/>
    </location>
</feature>
<feature type="signal peptide" evidence="2">
    <location>
        <begin position="1"/>
        <end position="19"/>
    </location>
</feature>